<dbReference type="Proteomes" id="UP000467840">
    <property type="component" value="Chromosome 17"/>
</dbReference>
<dbReference type="AlphaFoldDB" id="A0A6A6M7Q0"/>
<evidence type="ECO:0000313" key="2">
    <source>
        <dbReference type="Proteomes" id="UP000467840"/>
    </source>
</evidence>
<protein>
    <submittedName>
        <fullName evidence="1">Uncharacterized protein</fullName>
    </submittedName>
</protein>
<organism evidence="1 2">
    <name type="scientific">Hevea brasiliensis</name>
    <name type="common">Para rubber tree</name>
    <name type="synonym">Siphonia brasiliensis</name>
    <dbReference type="NCBI Taxonomy" id="3981"/>
    <lineage>
        <taxon>Eukaryota</taxon>
        <taxon>Viridiplantae</taxon>
        <taxon>Streptophyta</taxon>
        <taxon>Embryophyta</taxon>
        <taxon>Tracheophyta</taxon>
        <taxon>Spermatophyta</taxon>
        <taxon>Magnoliopsida</taxon>
        <taxon>eudicotyledons</taxon>
        <taxon>Gunneridae</taxon>
        <taxon>Pentapetalae</taxon>
        <taxon>rosids</taxon>
        <taxon>fabids</taxon>
        <taxon>Malpighiales</taxon>
        <taxon>Euphorbiaceae</taxon>
        <taxon>Crotonoideae</taxon>
        <taxon>Micrandreae</taxon>
        <taxon>Hevea</taxon>
    </lineage>
</organism>
<evidence type="ECO:0000313" key="1">
    <source>
        <dbReference type="EMBL" id="KAF2308578.1"/>
    </source>
</evidence>
<accession>A0A6A6M7Q0</accession>
<gene>
    <name evidence="1" type="ORF">GH714_010906</name>
</gene>
<dbReference type="EMBL" id="JAAGAX010000007">
    <property type="protein sequence ID" value="KAF2308578.1"/>
    <property type="molecule type" value="Genomic_DNA"/>
</dbReference>
<proteinExistence type="predicted"/>
<reference evidence="1 2" key="1">
    <citation type="journal article" date="2020" name="Mol. Plant">
        <title>The Chromosome-Based Rubber Tree Genome Provides New Insights into Spurge Genome Evolution and Rubber Biosynthesis.</title>
        <authorList>
            <person name="Liu J."/>
            <person name="Shi C."/>
            <person name="Shi C.C."/>
            <person name="Li W."/>
            <person name="Zhang Q.J."/>
            <person name="Zhang Y."/>
            <person name="Li K."/>
            <person name="Lu H.F."/>
            <person name="Shi C."/>
            <person name="Zhu S.T."/>
            <person name="Xiao Z.Y."/>
            <person name="Nan H."/>
            <person name="Yue Y."/>
            <person name="Zhu X.G."/>
            <person name="Wu Y."/>
            <person name="Hong X.N."/>
            <person name="Fan G.Y."/>
            <person name="Tong Y."/>
            <person name="Zhang D."/>
            <person name="Mao C.L."/>
            <person name="Liu Y.L."/>
            <person name="Hao S.J."/>
            <person name="Liu W.Q."/>
            <person name="Lv M.Q."/>
            <person name="Zhang H.B."/>
            <person name="Liu Y."/>
            <person name="Hu-Tang G.R."/>
            <person name="Wang J.P."/>
            <person name="Wang J.H."/>
            <person name="Sun Y.H."/>
            <person name="Ni S.B."/>
            <person name="Chen W.B."/>
            <person name="Zhang X.C."/>
            <person name="Jiao Y.N."/>
            <person name="Eichler E.E."/>
            <person name="Li G.H."/>
            <person name="Liu X."/>
            <person name="Gao L.Z."/>
        </authorList>
    </citation>
    <scope>NUCLEOTIDE SEQUENCE [LARGE SCALE GENOMIC DNA]</scope>
    <source>
        <strain evidence="2">cv. GT1</strain>
        <tissue evidence="1">Leaf</tissue>
    </source>
</reference>
<keyword evidence="2" id="KW-1185">Reference proteome</keyword>
<comment type="caution">
    <text evidence="1">The sequence shown here is derived from an EMBL/GenBank/DDBJ whole genome shotgun (WGS) entry which is preliminary data.</text>
</comment>
<name>A0A6A6M7Q0_HEVBR</name>
<sequence>MASGIWHGRNSRPLTSAAMQGERFKLVQVGLVAKSCANTMSLQYFIFLRRKAIQGEDFGDVLIGDVPSHEEVVFDGLFKKVDDLNAMLVEKMQAEREVYM</sequence>